<comment type="caution">
    <text evidence="3">The sequence shown here is derived from an EMBL/GenBank/DDBJ whole genome shotgun (WGS) entry which is preliminary data.</text>
</comment>
<evidence type="ECO:0000256" key="2">
    <source>
        <dbReference type="SAM" id="SignalP"/>
    </source>
</evidence>
<gene>
    <name evidence="3" type="ORF">CLODIP_2_CD03788</name>
</gene>
<reference evidence="3 4" key="1">
    <citation type="submission" date="2020-04" db="EMBL/GenBank/DDBJ databases">
        <authorList>
            <person name="Alioto T."/>
            <person name="Alioto T."/>
            <person name="Gomez Garrido J."/>
        </authorList>
    </citation>
    <scope>NUCLEOTIDE SEQUENCE [LARGE SCALE GENOMIC DNA]</scope>
</reference>
<keyword evidence="2" id="KW-0732">Signal</keyword>
<dbReference type="EMBL" id="CADEPI010000218">
    <property type="protein sequence ID" value="CAB3380869.1"/>
    <property type="molecule type" value="Genomic_DNA"/>
</dbReference>
<evidence type="ECO:0008006" key="5">
    <source>
        <dbReference type="Google" id="ProtNLM"/>
    </source>
</evidence>
<protein>
    <recommendedName>
        <fullName evidence="5">Kazal-like domain-containing protein</fullName>
    </recommendedName>
</protein>
<dbReference type="AlphaFoldDB" id="A0A8S1DL36"/>
<organism evidence="3 4">
    <name type="scientific">Cloeon dipterum</name>
    <dbReference type="NCBI Taxonomy" id="197152"/>
    <lineage>
        <taxon>Eukaryota</taxon>
        <taxon>Metazoa</taxon>
        <taxon>Ecdysozoa</taxon>
        <taxon>Arthropoda</taxon>
        <taxon>Hexapoda</taxon>
        <taxon>Insecta</taxon>
        <taxon>Pterygota</taxon>
        <taxon>Palaeoptera</taxon>
        <taxon>Ephemeroptera</taxon>
        <taxon>Pisciforma</taxon>
        <taxon>Baetidae</taxon>
        <taxon>Cloeon</taxon>
    </lineage>
</organism>
<feature type="signal peptide" evidence="2">
    <location>
        <begin position="1"/>
        <end position="20"/>
    </location>
</feature>
<dbReference type="Proteomes" id="UP000494165">
    <property type="component" value="Unassembled WGS sequence"/>
</dbReference>
<feature type="chain" id="PRO_5035849646" description="Kazal-like domain-containing protein" evidence="2">
    <location>
        <begin position="21"/>
        <end position="100"/>
    </location>
</feature>
<dbReference type="SUPFAM" id="SSF100895">
    <property type="entry name" value="Kazal-type serine protease inhibitors"/>
    <property type="match status" value="1"/>
</dbReference>
<feature type="region of interest" description="Disordered" evidence="1">
    <location>
        <begin position="76"/>
        <end position="100"/>
    </location>
</feature>
<name>A0A8S1DL36_9INSE</name>
<keyword evidence="4" id="KW-1185">Reference proteome</keyword>
<evidence type="ECO:0000256" key="1">
    <source>
        <dbReference type="SAM" id="MobiDB-lite"/>
    </source>
</evidence>
<evidence type="ECO:0000313" key="3">
    <source>
        <dbReference type="EMBL" id="CAB3380869.1"/>
    </source>
</evidence>
<dbReference type="InterPro" id="IPR036058">
    <property type="entry name" value="Kazal_dom_sf"/>
</dbReference>
<proteinExistence type="predicted"/>
<evidence type="ECO:0000313" key="4">
    <source>
        <dbReference type="Proteomes" id="UP000494165"/>
    </source>
</evidence>
<sequence>MATFTLVTVVVSLLIVAVCGQESADCTSKCQCSDVENKTEFCAIKGFTRKTFSSSCEMVCYNCQKKTNFKYFSTGKCPANSNKRQRPNKQKGSPGENTKN</sequence>
<accession>A0A8S1DL36</accession>
<dbReference type="Gene3D" id="3.30.60.30">
    <property type="match status" value="1"/>
</dbReference>